<evidence type="ECO:0000313" key="1">
    <source>
        <dbReference type="EMBL" id="RKG94567.1"/>
    </source>
</evidence>
<gene>
    <name evidence="1" type="ORF">D7X32_41800</name>
</gene>
<dbReference type="AlphaFoldDB" id="A0A3A8JFM9"/>
<accession>A0A3A8JFM9</accession>
<dbReference type="EMBL" id="RAWE01000323">
    <property type="protein sequence ID" value="RKG94567.1"/>
    <property type="molecule type" value="Genomic_DNA"/>
</dbReference>
<keyword evidence="2" id="KW-1185">Reference proteome</keyword>
<organism evidence="1 2">
    <name type="scientific">Corallococcus carmarthensis</name>
    <dbReference type="NCBI Taxonomy" id="2316728"/>
    <lineage>
        <taxon>Bacteria</taxon>
        <taxon>Pseudomonadati</taxon>
        <taxon>Myxococcota</taxon>
        <taxon>Myxococcia</taxon>
        <taxon>Myxococcales</taxon>
        <taxon>Cystobacterineae</taxon>
        <taxon>Myxococcaceae</taxon>
        <taxon>Corallococcus</taxon>
    </lineage>
</organism>
<name>A0A3A8JFM9_9BACT</name>
<proteinExistence type="predicted"/>
<comment type="caution">
    <text evidence="1">The sequence shown here is derived from an EMBL/GenBank/DDBJ whole genome shotgun (WGS) entry which is preliminary data.</text>
</comment>
<reference evidence="2" key="1">
    <citation type="submission" date="2018-09" db="EMBL/GenBank/DDBJ databases">
        <authorList>
            <person name="Livingstone P.G."/>
            <person name="Whitworth D.E."/>
        </authorList>
    </citation>
    <scope>NUCLEOTIDE SEQUENCE [LARGE SCALE GENOMIC DNA]</scope>
    <source>
        <strain evidence="2">CA043D</strain>
    </source>
</reference>
<dbReference type="RefSeq" id="WP_120608089.1">
    <property type="nucleotide sequence ID" value="NZ_RAWE01000323.1"/>
</dbReference>
<dbReference type="Proteomes" id="UP000268313">
    <property type="component" value="Unassembled WGS sequence"/>
</dbReference>
<protein>
    <submittedName>
        <fullName evidence="1">Uncharacterized protein</fullName>
    </submittedName>
</protein>
<dbReference type="OrthoDB" id="5509870at2"/>
<evidence type="ECO:0000313" key="2">
    <source>
        <dbReference type="Proteomes" id="UP000268313"/>
    </source>
</evidence>
<sequence length="248" mass="27091">MADSTSRPPDAVPPSLARVAFHAVAAGLTPLIPVPFLDDYALRQVREQSVRDQLKERGLKAPDKAVAVLAGSYDARSLGGRLVSYLKAVALFPVRKVFRKVFFVLWVKDCVDLTSVCLHHGYLLHHALQRGDLDAASLQGDAPQKVQAAIVASCAEMDSRPINQALRRIFRSSRVLMAEATRAFLDPKHGGARVPDPKGENAEVKSLTDRLIQELFEERGYFTALEAHYDKHLKHGPAAPAPQAATGT</sequence>